<dbReference type="EMBL" id="HAHN01000168">
    <property type="protein sequence ID" value="SNX34193.1"/>
    <property type="molecule type" value="Transcribed_RNA"/>
</dbReference>
<dbReference type="EMBL" id="HAHM01000204">
    <property type="protein sequence ID" value="SNX34906.1"/>
    <property type="molecule type" value="Transcribed_RNA"/>
</dbReference>
<dbReference type="EMBL" id="HAHN01000165">
    <property type="protein sequence ID" value="SNX34167.1"/>
    <property type="molecule type" value="Transcribed_RNA"/>
</dbReference>
<keyword evidence="1" id="KW-0732">Signal</keyword>
<accession>A0A4Q8K6D8</accession>
<reference evidence="3" key="1">
    <citation type="submission" date="2017-05" db="EMBL/GenBank/DDBJ databases">
        <authorList>
            <person name="QRISCLOUD D."/>
        </authorList>
    </citation>
    <scope>NUCLEOTIDE SEQUENCE</scope>
</reference>
<dbReference type="EMBL" id="HAHN01000212">
    <property type="protein sequence ID" value="SNX34636.1"/>
    <property type="molecule type" value="Transcribed_RNA"/>
</dbReference>
<name>A0A4Q8K6D8_9ARAC</name>
<dbReference type="EMBL" id="HAHN01000211">
    <property type="protein sequence ID" value="SNX34632.1"/>
    <property type="molecule type" value="Transcribed_RNA"/>
</dbReference>
<feature type="chain" id="PRO_5036120078" evidence="1">
    <location>
        <begin position="25"/>
        <end position="110"/>
    </location>
</feature>
<evidence type="ECO:0000313" key="2">
    <source>
        <dbReference type="EMBL" id="SNX34167.1"/>
    </source>
</evidence>
<dbReference type="AlphaFoldDB" id="A0A4Q8K6D8"/>
<proteinExistence type="predicted"/>
<evidence type="ECO:0000313" key="3">
    <source>
        <dbReference type="EMBL" id="SNX34906.1"/>
    </source>
</evidence>
<dbReference type="EMBL" id="HAHM01000203">
    <property type="protein sequence ID" value="SNX34894.1"/>
    <property type="molecule type" value="Transcribed_RNA"/>
</dbReference>
<organism evidence="3">
    <name type="scientific">Liphistius thaleban</name>
    <dbReference type="NCBI Taxonomy" id="1905330"/>
    <lineage>
        <taxon>Eukaryota</taxon>
        <taxon>Metazoa</taxon>
        <taxon>Ecdysozoa</taxon>
        <taxon>Arthropoda</taxon>
        <taxon>Chelicerata</taxon>
        <taxon>Arachnida</taxon>
        <taxon>Araneae</taxon>
        <taxon>Mesothelae</taxon>
        <taxon>Liphistiidae</taxon>
        <taxon>Liphistius</taxon>
    </lineage>
</organism>
<reference evidence="3" key="2">
    <citation type="submission" date="2019-05" db="EMBL/GenBank/DDBJ databases">
        <title>Unravelling the molecular evolution of spider venoms.</title>
        <authorList>
            <person name="Pineda S."/>
        </authorList>
    </citation>
    <scope>NUCLEOTIDE SEQUENCE</scope>
</reference>
<evidence type="ECO:0000256" key="1">
    <source>
        <dbReference type="SAM" id="SignalP"/>
    </source>
</evidence>
<protein>
    <submittedName>
        <fullName evidence="3">U16-Liphistoxin-Lth1a_1</fullName>
    </submittedName>
    <submittedName>
        <fullName evidence="2">U20-Liphistoxin-Lth1a_1</fullName>
    </submittedName>
</protein>
<sequence>MIQQGKAKSLAVLAALLVLQVAFADDCEKRGLGTCTLRRHCEDADVIGGKESCSGREYGLSEVCCGKVPGGIGVCERRGGSCLPYCSDRVRIPGVTCSNSATPACCIMVN</sequence>
<feature type="signal peptide" evidence="1">
    <location>
        <begin position="1"/>
        <end position="24"/>
    </location>
</feature>